<evidence type="ECO:0000256" key="1">
    <source>
        <dbReference type="SAM" id="Coils"/>
    </source>
</evidence>
<evidence type="ECO:0000313" key="4">
    <source>
        <dbReference type="Proteomes" id="UP001152747"/>
    </source>
</evidence>
<organism evidence="3 4">
    <name type="scientific">Caenorhabditis angaria</name>
    <dbReference type="NCBI Taxonomy" id="860376"/>
    <lineage>
        <taxon>Eukaryota</taxon>
        <taxon>Metazoa</taxon>
        <taxon>Ecdysozoa</taxon>
        <taxon>Nematoda</taxon>
        <taxon>Chromadorea</taxon>
        <taxon>Rhabditida</taxon>
        <taxon>Rhabditina</taxon>
        <taxon>Rhabditomorpha</taxon>
        <taxon>Rhabditoidea</taxon>
        <taxon>Rhabditidae</taxon>
        <taxon>Peloderinae</taxon>
        <taxon>Caenorhabditis</taxon>
    </lineage>
</organism>
<reference evidence="3" key="1">
    <citation type="submission" date="2022-11" db="EMBL/GenBank/DDBJ databases">
        <authorList>
            <person name="Kikuchi T."/>
        </authorList>
    </citation>
    <scope>NUCLEOTIDE SEQUENCE</scope>
    <source>
        <strain evidence="3">PS1010</strain>
    </source>
</reference>
<keyword evidence="1" id="KW-0175">Coiled coil</keyword>
<dbReference type="AlphaFoldDB" id="A0A9P1J3K3"/>
<proteinExistence type="predicted"/>
<accession>A0A9P1J3K3</accession>
<feature type="compositionally biased region" description="Basic residues" evidence="2">
    <location>
        <begin position="502"/>
        <end position="511"/>
    </location>
</feature>
<dbReference type="EMBL" id="CANHGI010000006">
    <property type="protein sequence ID" value="CAI5455612.1"/>
    <property type="molecule type" value="Genomic_DNA"/>
</dbReference>
<protein>
    <submittedName>
        <fullName evidence="3">Uncharacterized protein</fullName>
    </submittedName>
</protein>
<sequence>MTHNCPGHQHCPIQRAELYAQWYRFCSFFKVHMETHVDPYIVHLVRLARERGDYQMPCMIYFCFNLDVCEKSLFDQLLTKEELYYRLVAIDSSPKTDQQLEFMVADGRQLKQFLKLHGESLKEHRLKPVDEFGNVPPECFQYQNDTEPRKTCYNISIGTVIKECIIMPMFNEWKQNSQASESYEEAASTSAESDSSSTTIVAAQDKSQLEDFEFVFEEDLPENQGSSNGNVPMPNNNVPVFQQDVVENVEMRYVQMRTLADNQITPMPFFRNVTGYVDFQNFSNGNIPMPNDFQVGAPSNVQYAFNVTEAREDLTRSLGINIQEFAHNNFNAQFVMPNNSQQMGQPYENAQNVFGGNIPQQNVVPPVNVIPPAAQSATFETDWYKACSNVCTETTTFIDQVQSPLPSIRNINYSEAIGNKTKPSDLYILCKLNQLGININTIELFNVYATKRKAYEELAEKYRKEKKETEKLLAEYKLELQKRREADDVMPGLIKMTPNKGNNRKVQKKKK</sequence>
<gene>
    <name evidence="3" type="ORF">CAMP_LOCUS18249</name>
</gene>
<feature type="region of interest" description="Disordered" evidence="2">
    <location>
        <begin position="489"/>
        <end position="511"/>
    </location>
</feature>
<name>A0A9P1J3K3_9PELO</name>
<keyword evidence="4" id="KW-1185">Reference proteome</keyword>
<evidence type="ECO:0000256" key="2">
    <source>
        <dbReference type="SAM" id="MobiDB-lite"/>
    </source>
</evidence>
<comment type="caution">
    <text evidence="3">The sequence shown here is derived from an EMBL/GenBank/DDBJ whole genome shotgun (WGS) entry which is preliminary data.</text>
</comment>
<evidence type="ECO:0000313" key="3">
    <source>
        <dbReference type="EMBL" id="CAI5455612.1"/>
    </source>
</evidence>
<dbReference type="Proteomes" id="UP001152747">
    <property type="component" value="Unassembled WGS sequence"/>
</dbReference>
<feature type="coiled-coil region" evidence="1">
    <location>
        <begin position="448"/>
        <end position="486"/>
    </location>
</feature>